<feature type="transmembrane region" description="Helical" evidence="1">
    <location>
        <begin position="127"/>
        <end position="149"/>
    </location>
</feature>
<proteinExistence type="predicted"/>
<dbReference type="RefSeq" id="WP_193953904.1">
    <property type="nucleotide sequence ID" value="NZ_JADEYS010000013.1"/>
</dbReference>
<feature type="transmembrane region" description="Helical" evidence="1">
    <location>
        <begin position="44"/>
        <end position="63"/>
    </location>
</feature>
<feature type="transmembrane region" description="Helical" evidence="1">
    <location>
        <begin position="70"/>
        <end position="89"/>
    </location>
</feature>
<name>A0A8J7JZY0_9GAMM</name>
<keyword evidence="3" id="KW-1185">Reference proteome</keyword>
<sequence length="324" mass="35411">MSITLISSVFEHLKSIIKDSIHLFWSLVKVMIPVMIAVKVAQDLGVIDTLALWLSPLMGIVGLPEQAGLVWVSALLVNIYGGAAVFIGILPNLEITVAEVTVLWSMVLIAHALPVEQRIAQKAGASFWFTAALRFFGALIYGAGLNAIYKAGGWLQQPLELAWLPQLEDTSKATWADWTWSNVQSLFWVFVIIVVLLVVLKLFDLLKITDLLSKVLTPILRVMGIEGRATTLTMFGTLLGLTYGGALIIKEAQAGHVAKKDIFLSLCFMSLCHSLIEDTLFVMALGADATGVLLGRFIFSVVVVAMIAIVLNKFRHPITSTHQN</sequence>
<keyword evidence="1" id="KW-1133">Transmembrane helix</keyword>
<feature type="transmembrane region" description="Helical" evidence="1">
    <location>
        <begin position="21"/>
        <end position="38"/>
    </location>
</feature>
<feature type="transmembrane region" description="Helical" evidence="1">
    <location>
        <begin position="95"/>
        <end position="115"/>
    </location>
</feature>
<keyword evidence="1" id="KW-0472">Membrane</keyword>
<dbReference type="EMBL" id="JADEYS010000013">
    <property type="protein sequence ID" value="MBE9398279.1"/>
    <property type="molecule type" value="Genomic_DNA"/>
</dbReference>
<evidence type="ECO:0000313" key="2">
    <source>
        <dbReference type="EMBL" id="MBE9398279.1"/>
    </source>
</evidence>
<keyword evidence="1" id="KW-0812">Transmembrane</keyword>
<organism evidence="2 3">
    <name type="scientific">Pontibacterium sinense</name>
    <dbReference type="NCBI Taxonomy" id="2781979"/>
    <lineage>
        <taxon>Bacteria</taxon>
        <taxon>Pseudomonadati</taxon>
        <taxon>Pseudomonadota</taxon>
        <taxon>Gammaproteobacteria</taxon>
        <taxon>Oceanospirillales</taxon>
        <taxon>Oceanospirillaceae</taxon>
        <taxon>Pontibacterium</taxon>
    </lineage>
</organism>
<comment type="caution">
    <text evidence="2">The sequence shown here is derived from an EMBL/GenBank/DDBJ whole genome shotgun (WGS) entry which is preliminary data.</text>
</comment>
<dbReference type="Proteomes" id="UP000640333">
    <property type="component" value="Unassembled WGS sequence"/>
</dbReference>
<accession>A0A8J7JZY0</accession>
<protein>
    <submittedName>
        <fullName evidence="2">Nucleoside recognition protein</fullName>
    </submittedName>
</protein>
<feature type="transmembrane region" description="Helical" evidence="1">
    <location>
        <begin position="185"/>
        <end position="203"/>
    </location>
</feature>
<evidence type="ECO:0000256" key="1">
    <source>
        <dbReference type="SAM" id="Phobius"/>
    </source>
</evidence>
<reference evidence="2" key="1">
    <citation type="submission" date="2020-10" db="EMBL/GenBank/DDBJ databases">
        <title>Bacterium isolated from coastal waters sediment.</title>
        <authorList>
            <person name="Chen R.-J."/>
            <person name="Lu D.-C."/>
            <person name="Zhu K.-L."/>
            <person name="Du Z.-J."/>
        </authorList>
    </citation>
    <scope>NUCLEOTIDE SEQUENCE</scope>
    <source>
        <strain evidence="2">N1Y112</strain>
    </source>
</reference>
<feature type="transmembrane region" description="Helical" evidence="1">
    <location>
        <begin position="293"/>
        <end position="311"/>
    </location>
</feature>
<gene>
    <name evidence="2" type="ORF">IOQ59_13535</name>
</gene>
<dbReference type="AlphaFoldDB" id="A0A8J7JZY0"/>
<evidence type="ECO:0000313" key="3">
    <source>
        <dbReference type="Proteomes" id="UP000640333"/>
    </source>
</evidence>